<evidence type="ECO:0000313" key="2">
    <source>
        <dbReference type="EMBL" id="SDE81121.1"/>
    </source>
</evidence>
<evidence type="ECO:0000313" key="3">
    <source>
        <dbReference type="Proteomes" id="UP000198517"/>
    </source>
</evidence>
<feature type="transmembrane region" description="Helical" evidence="1">
    <location>
        <begin position="532"/>
        <end position="551"/>
    </location>
</feature>
<sequence>MRKSIIAESSENFQLLVERVLNNNTYQGTLNDLSCIKTFTHSLFASLIKGEYADNEIDIISYLPQKPEDELISNSFFQEQGGVSVVYEISNLYRRFIKEYRFYQNDNEDFIYIRTPTPEYNDQTLDLFIAGIEVSIIDIHFSELVVIFRELGDLRKKVENLTKASLQRYRGDILKKINFLLYKWKKRAFLNNKKIQFSFDGERDDYSETDFLIKQDNNCKEWKKLIDYIDSHYDGNKDSFVRKQCEDLLKTDFDLYNATAREYHALIKYHKDITKNVNCLENIVSAIDYRRKKNNNIIWEINYSYAKNNKFSLFVESCEDKYKLIEQYNYLKNDDKNYFLQFKTLNKALELLGKELTEVDITKVLNINLFLTEKLEPIYNAYKNNMEWSIEHSHKMLYRLPYEECLIGNIYIHSGFMLPPSNKEAYDNYEQIKRKHETLLMTIESLSKITPIADNVKELNDKVKKSEVKAVELIALFTASIAFIMGGVQGFAFVKSLWSALAFLSVFATSLISFLLALLLITRYNEGILKKFICHIIIVYTALIGIIYMSMRFAQDEENKDSEYNLNKNISSQHIDKNAHVPTNNSKKIIKDSMRK</sequence>
<accession>A0A1G7FYZ1</accession>
<dbReference type="AlphaFoldDB" id="A0A1G7FYZ1"/>
<gene>
    <name evidence="2" type="ORF">SAMN05421544_1331</name>
</gene>
<keyword evidence="1" id="KW-0472">Membrane</keyword>
<proteinExistence type="predicted"/>
<dbReference type="Proteomes" id="UP000198517">
    <property type="component" value="Unassembled WGS sequence"/>
</dbReference>
<reference evidence="2 3" key="1">
    <citation type="submission" date="2016-10" db="EMBL/GenBank/DDBJ databases">
        <authorList>
            <person name="de Groot N.N."/>
        </authorList>
    </citation>
    <scope>NUCLEOTIDE SEQUENCE [LARGE SCALE GENOMIC DNA]</scope>
    <source>
        <strain evidence="2 3">DSM 24015</strain>
    </source>
</reference>
<name>A0A1G7FYZ1_9FLAO</name>
<keyword evidence="3" id="KW-1185">Reference proteome</keyword>
<evidence type="ECO:0000256" key="1">
    <source>
        <dbReference type="SAM" id="Phobius"/>
    </source>
</evidence>
<protein>
    <submittedName>
        <fullName evidence="2">Uncharacterized protein</fullName>
    </submittedName>
</protein>
<dbReference type="EMBL" id="FNAS01000033">
    <property type="protein sequence ID" value="SDE81121.1"/>
    <property type="molecule type" value="Genomic_DNA"/>
</dbReference>
<feature type="transmembrane region" description="Helical" evidence="1">
    <location>
        <begin position="473"/>
        <end position="494"/>
    </location>
</feature>
<dbReference type="STRING" id="1071918.SAMN05421544_1331"/>
<organism evidence="2 3">
    <name type="scientific">Riemerella columbipharyngis</name>
    <dbReference type="NCBI Taxonomy" id="1071918"/>
    <lineage>
        <taxon>Bacteria</taxon>
        <taxon>Pseudomonadati</taxon>
        <taxon>Bacteroidota</taxon>
        <taxon>Flavobacteriia</taxon>
        <taxon>Flavobacteriales</taxon>
        <taxon>Weeksellaceae</taxon>
        <taxon>Riemerella</taxon>
    </lineage>
</organism>
<keyword evidence="1" id="KW-0812">Transmembrane</keyword>
<feature type="transmembrane region" description="Helical" evidence="1">
    <location>
        <begin position="500"/>
        <end position="520"/>
    </location>
</feature>
<keyword evidence="1" id="KW-1133">Transmembrane helix</keyword>